<dbReference type="InterPro" id="IPR007730">
    <property type="entry name" value="SPOR-like_dom"/>
</dbReference>
<dbReference type="SUPFAM" id="SSF52540">
    <property type="entry name" value="P-loop containing nucleoside triphosphate hydrolases"/>
    <property type="match status" value="1"/>
</dbReference>
<feature type="domain" description="AAA+ ATPase" evidence="1">
    <location>
        <begin position="26"/>
        <end position="156"/>
    </location>
</feature>
<sequence length="469" mass="52814">MTFKDSILLPSQENLLQRLQHVSLYSGQLLAVTGHNGSGKTTLITSLINELDEFSSALVLCPKHCDNSEIRRKILVQLLTEPVFDDETPLPETLLRYASSLPQSCFIVLDDADHLSIELIAECIVLSQLSIPGKSVSITLTTTEEFFYHLVEQLPESHQENLLSINIEPLTIEEKEALYYTLLSRSDQVPFTPREIVRTQLEKQSGTPQEVVNLLELSLLGKEEEPPKRSKYKLVLSIFLLCAIALIGYLYLPSEGIEERKPNPERLVMETPSKANWLAEYGENLLVGSDLEKHALFAGGQNIIDSLMTSTLGPLMEGVIPRQSELVLNKTVEEVADLPSTEMDKVEVFEGLNKITSTELLSEDKVEHEVEQQASQSWPKGFTLQLASVKKLESLNNVLKRFDDEQDLVVARNGNVWVVLVGKYANMNLARIKSKQMVVKYQFTAPWIRQWKDLTGYQIQDALPARDIP</sequence>
<dbReference type="InterPro" id="IPR049945">
    <property type="entry name" value="AAA_22"/>
</dbReference>
<dbReference type="Proteomes" id="UP000318126">
    <property type="component" value="Unassembled WGS sequence"/>
</dbReference>
<dbReference type="OrthoDB" id="6271962at2"/>
<organism evidence="2 3">
    <name type="scientific">Shewanella hanedai</name>
    <name type="common">Alteromonas hanedai</name>
    <dbReference type="NCBI Taxonomy" id="25"/>
    <lineage>
        <taxon>Bacteria</taxon>
        <taxon>Pseudomonadati</taxon>
        <taxon>Pseudomonadota</taxon>
        <taxon>Gammaproteobacteria</taxon>
        <taxon>Alteromonadales</taxon>
        <taxon>Shewanellaceae</taxon>
        <taxon>Shewanella</taxon>
    </lineage>
</organism>
<dbReference type="PANTHER" id="PTHR35894">
    <property type="entry name" value="GENERAL SECRETION PATHWAY PROTEIN A-RELATED"/>
    <property type="match status" value="1"/>
</dbReference>
<gene>
    <name evidence="2" type="ORF">FN961_07550</name>
</gene>
<dbReference type="SMART" id="SM00382">
    <property type="entry name" value="AAA"/>
    <property type="match status" value="1"/>
</dbReference>
<dbReference type="Pfam" id="PF13401">
    <property type="entry name" value="AAA_22"/>
    <property type="match status" value="1"/>
</dbReference>
<dbReference type="InterPro" id="IPR036680">
    <property type="entry name" value="SPOR-like_sf"/>
</dbReference>
<dbReference type="InterPro" id="IPR003593">
    <property type="entry name" value="AAA+_ATPase"/>
</dbReference>
<dbReference type="EMBL" id="VKGK01000007">
    <property type="protein sequence ID" value="TRY14840.1"/>
    <property type="molecule type" value="Genomic_DNA"/>
</dbReference>
<keyword evidence="3" id="KW-1185">Reference proteome</keyword>
<dbReference type="InterPro" id="IPR052026">
    <property type="entry name" value="ExeA_AAA_ATPase_DNA-bind"/>
</dbReference>
<reference evidence="3" key="1">
    <citation type="submission" date="2019-07" db="EMBL/GenBank/DDBJ databases">
        <title>Shewanella sp. YLB-08 draft genomic sequence.</title>
        <authorList>
            <person name="Yu L."/>
        </authorList>
    </citation>
    <scope>NUCLEOTIDE SEQUENCE [LARGE SCALE GENOMIC DNA]</scope>
    <source>
        <strain evidence="3">JCM 20706</strain>
    </source>
</reference>
<dbReference type="RefSeq" id="WP_143563947.1">
    <property type="nucleotide sequence ID" value="NZ_BMPL01000020.1"/>
</dbReference>
<dbReference type="Gene3D" id="3.40.50.300">
    <property type="entry name" value="P-loop containing nucleotide triphosphate hydrolases"/>
    <property type="match status" value="1"/>
</dbReference>
<proteinExistence type="predicted"/>
<protein>
    <submittedName>
        <fullName evidence="2">AAA family ATPase</fullName>
    </submittedName>
</protein>
<dbReference type="Pfam" id="PF05036">
    <property type="entry name" value="SPOR"/>
    <property type="match status" value="1"/>
</dbReference>
<dbReference type="GO" id="GO:0042834">
    <property type="term" value="F:peptidoglycan binding"/>
    <property type="evidence" value="ECO:0007669"/>
    <property type="project" value="InterPro"/>
</dbReference>
<dbReference type="GO" id="GO:0016887">
    <property type="term" value="F:ATP hydrolysis activity"/>
    <property type="evidence" value="ECO:0007669"/>
    <property type="project" value="InterPro"/>
</dbReference>
<name>A0A553JQW0_SHEHA</name>
<comment type="caution">
    <text evidence="2">The sequence shown here is derived from an EMBL/GenBank/DDBJ whole genome shotgun (WGS) entry which is preliminary data.</text>
</comment>
<dbReference type="Gene3D" id="3.30.70.1070">
    <property type="entry name" value="Sporulation related repeat"/>
    <property type="match status" value="1"/>
</dbReference>
<accession>A0A553JQW0</accession>
<evidence type="ECO:0000313" key="2">
    <source>
        <dbReference type="EMBL" id="TRY14840.1"/>
    </source>
</evidence>
<dbReference type="InterPro" id="IPR027417">
    <property type="entry name" value="P-loop_NTPase"/>
</dbReference>
<dbReference type="AlphaFoldDB" id="A0A553JQW0"/>
<evidence type="ECO:0000259" key="1">
    <source>
        <dbReference type="SMART" id="SM00382"/>
    </source>
</evidence>
<evidence type="ECO:0000313" key="3">
    <source>
        <dbReference type="Proteomes" id="UP000318126"/>
    </source>
</evidence>
<dbReference type="PANTHER" id="PTHR35894:SF5">
    <property type="entry name" value="MU-LIKE PROPHAGE FLUMU DNA TRANSPOSITION PROTEIN B"/>
    <property type="match status" value="1"/>
</dbReference>